<comment type="caution">
    <text evidence="2">The sequence shown here is derived from an EMBL/GenBank/DDBJ whole genome shotgun (WGS) entry which is preliminary data.</text>
</comment>
<dbReference type="Proteomes" id="UP001174210">
    <property type="component" value="Unassembled WGS sequence"/>
</dbReference>
<feature type="domain" description="AbiEi antitoxin C-terminal" evidence="1">
    <location>
        <begin position="83"/>
        <end position="212"/>
    </location>
</feature>
<organism evidence="2 3">
    <name type="scientific">Leifsonia virtsii</name>
    <dbReference type="NCBI Taxonomy" id="3035915"/>
    <lineage>
        <taxon>Bacteria</taxon>
        <taxon>Bacillati</taxon>
        <taxon>Actinomycetota</taxon>
        <taxon>Actinomycetes</taxon>
        <taxon>Micrococcales</taxon>
        <taxon>Microbacteriaceae</taxon>
        <taxon>Leifsonia</taxon>
    </lineage>
</organism>
<keyword evidence="3" id="KW-1185">Reference proteome</keyword>
<sequence>MTRSIPPGLSGILEDLELDQTPMVTSDHLSELVIRHGLKTPAKVVASRLRDRGWLLPTGRRGVWEFAPAAVAGPYSRNDPATPLKAFLASRPDAQVALTFQAAAWAHGAADRVPLHPEVAAATAELARQLPSALSGSVFAPSLAYARLRGVPVLAAESIVVHMSTRPAAVRSWSSALEWLPDLTNGLDLGALRTELADRPSSVWMRTGYLLQGLRPDLAHQIHDQVRPSTKTWFGPRGKLRRHDSNWQVADTILPFDPKGLRVS</sequence>
<protein>
    <submittedName>
        <fullName evidence="2">Type IV toxin-antitoxin system AbiEi family antitoxin</fullName>
    </submittedName>
</protein>
<evidence type="ECO:0000313" key="2">
    <source>
        <dbReference type="EMBL" id="MDN4597579.1"/>
    </source>
</evidence>
<name>A0ABT8IXN9_9MICO</name>
<dbReference type="Gene3D" id="3.90.56.20">
    <property type="entry name" value="replication protein C, winged helix domain"/>
    <property type="match status" value="1"/>
</dbReference>
<gene>
    <name evidence="2" type="ORF">P5G59_10545</name>
</gene>
<evidence type="ECO:0000313" key="3">
    <source>
        <dbReference type="Proteomes" id="UP001174210"/>
    </source>
</evidence>
<dbReference type="RefSeq" id="WP_301218675.1">
    <property type="nucleotide sequence ID" value="NZ_JAROCB010000002.1"/>
</dbReference>
<evidence type="ECO:0000259" key="1">
    <source>
        <dbReference type="Pfam" id="PF09407"/>
    </source>
</evidence>
<dbReference type="InterPro" id="IPR018547">
    <property type="entry name" value="AbiEi_C"/>
</dbReference>
<dbReference type="EMBL" id="JAROCB010000002">
    <property type="protein sequence ID" value="MDN4597579.1"/>
    <property type="molecule type" value="Genomic_DNA"/>
</dbReference>
<dbReference type="Pfam" id="PF09407">
    <property type="entry name" value="AbiEi_1"/>
    <property type="match status" value="1"/>
</dbReference>
<reference evidence="2" key="1">
    <citation type="submission" date="2023-03" db="EMBL/GenBank/DDBJ databases">
        <title>MT1 and MT2 Draft Genomes of Novel Species.</title>
        <authorList>
            <person name="Venkateswaran K."/>
        </authorList>
    </citation>
    <scope>NUCLEOTIDE SEQUENCE</scope>
    <source>
        <strain evidence="2">F6_8S_P_1A</strain>
    </source>
</reference>
<accession>A0ABT8IXN9</accession>
<dbReference type="SUPFAM" id="SSF160887">
    <property type="entry name" value="Rv2827c C-terminal domain-like"/>
    <property type="match status" value="1"/>
</dbReference>
<proteinExistence type="predicted"/>